<keyword evidence="4" id="KW-1185">Reference proteome</keyword>
<dbReference type="Gene3D" id="2.60.40.10">
    <property type="entry name" value="Immunoglobulins"/>
    <property type="match status" value="2"/>
</dbReference>
<dbReference type="InterPro" id="IPR044801">
    <property type="entry name" value="Filamin"/>
</dbReference>
<sequence>MAIKDADGVIIPSHVAQLESGTAKFLVTFTPTSKGQHTVNITFNKESKHKSISKTAVTKIPSLSRVGQPSSVIIEVAGHDQLEITITDNKKNQIGTEIIEIEPGVMQVNFTPQVVGM</sequence>
<dbReference type="PANTHER" id="PTHR38537:SF16">
    <property type="entry name" value="CALPONIN-HOMOLOGY (CH) DOMAIN-CONTAINING PROTEIN"/>
    <property type="match status" value="1"/>
</dbReference>
<gene>
    <name evidence="3" type="ORF">ANCDUO_03986</name>
</gene>
<dbReference type="PANTHER" id="PTHR38537">
    <property type="entry name" value="JITTERBUG, ISOFORM N"/>
    <property type="match status" value="1"/>
</dbReference>
<dbReference type="PROSITE" id="PS50194">
    <property type="entry name" value="FILAMIN_REPEAT"/>
    <property type="match status" value="2"/>
</dbReference>
<evidence type="ECO:0000256" key="1">
    <source>
        <dbReference type="ARBA" id="ARBA00022737"/>
    </source>
</evidence>
<proteinExistence type="predicted"/>
<dbReference type="InterPro" id="IPR014756">
    <property type="entry name" value="Ig_E-set"/>
</dbReference>
<organism evidence="3 4">
    <name type="scientific">Ancylostoma duodenale</name>
    <dbReference type="NCBI Taxonomy" id="51022"/>
    <lineage>
        <taxon>Eukaryota</taxon>
        <taxon>Metazoa</taxon>
        <taxon>Ecdysozoa</taxon>
        <taxon>Nematoda</taxon>
        <taxon>Chromadorea</taxon>
        <taxon>Rhabditida</taxon>
        <taxon>Rhabditina</taxon>
        <taxon>Rhabditomorpha</taxon>
        <taxon>Strongyloidea</taxon>
        <taxon>Ancylostomatidae</taxon>
        <taxon>Ancylostomatinae</taxon>
        <taxon>Ancylostoma</taxon>
    </lineage>
</organism>
<dbReference type="InterPro" id="IPR013783">
    <property type="entry name" value="Ig-like_fold"/>
</dbReference>
<feature type="repeat" description="Filamin" evidence="2">
    <location>
        <begin position="64"/>
        <end position="117"/>
    </location>
</feature>
<dbReference type="EMBL" id="KN727433">
    <property type="protein sequence ID" value="KIH65691.1"/>
    <property type="molecule type" value="Genomic_DNA"/>
</dbReference>
<dbReference type="AlphaFoldDB" id="A0A0C2H870"/>
<evidence type="ECO:0000313" key="3">
    <source>
        <dbReference type="EMBL" id="KIH65691.1"/>
    </source>
</evidence>
<name>A0A0C2H870_9BILA</name>
<dbReference type="Proteomes" id="UP000054047">
    <property type="component" value="Unassembled WGS sequence"/>
</dbReference>
<dbReference type="InterPro" id="IPR017868">
    <property type="entry name" value="Filamin/ABP280_repeat-like"/>
</dbReference>
<reference evidence="3 4" key="1">
    <citation type="submission" date="2013-12" db="EMBL/GenBank/DDBJ databases">
        <title>Draft genome of the parsitic nematode Ancylostoma duodenale.</title>
        <authorList>
            <person name="Mitreva M."/>
        </authorList>
    </citation>
    <scope>NUCLEOTIDE SEQUENCE [LARGE SCALE GENOMIC DNA]</scope>
    <source>
        <strain evidence="3 4">Zhejiang</strain>
    </source>
</reference>
<accession>A0A0C2H870</accession>
<evidence type="ECO:0000313" key="4">
    <source>
        <dbReference type="Proteomes" id="UP000054047"/>
    </source>
</evidence>
<dbReference type="OrthoDB" id="5867190at2759"/>
<feature type="repeat" description="Filamin" evidence="2">
    <location>
        <begin position="1"/>
        <end position="57"/>
    </location>
</feature>
<protein>
    <recommendedName>
        <fullName evidence="5">Filamin/ABP280 repeat protein</fullName>
    </recommendedName>
</protein>
<dbReference type="GO" id="GO:0030036">
    <property type="term" value="P:actin cytoskeleton organization"/>
    <property type="evidence" value="ECO:0007669"/>
    <property type="project" value="InterPro"/>
</dbReference>
<evidence type="ECO:0000256" key="2">
    <source>
        <dbReference type="PROSITE-ProRule" id="PRU00087"/>
    </source>
</evidence>
<dbReference type="SUPFAM" id="SSF81296">
    <property type="entry name" value="E set domains"/>
    <property type="match status" value="2"/>
</dbReference>
<keyword evidence="1" id="KW-0677">Repeat</keyword>
<evidence type="ECO:0008006" key="5">
    <source>
        <dbReference type="Google" id="ProtNLM"/>
    </source>
</evidence>
<dbReference type="GO" id="GO:0051015">
    <property type="term" value="F:actin filament binding"/>
    <property type="evidence" value="ECO:0007669"/>
    <property type="project" value="InterPro"/>
</dbReference>